<feature type="domain" description="ATPase AAA-type core" evidence="1">
    <location>
        <begin position="11"/>
        <end position="54"/>
    </location>
</feature>
<dbReference type="GO" id="GO:0016887">
    <property type="term" value="F:ATP hydrolysis activity"/>
    <property type="evidence" value="ECO:0007669"/>
    <property type="project" value="InterPro"/>
</dbReference>
<dbReference type="InterPro" id="IPR003959">
    <property type="entry name" value="ATPase_AAA_core"/>
</dbReference>
<dbReference type="SUPFAM" id="SSF52540">
    <property type="entry name" value="P-loop containing nucleoside triphosphate hydrolases"/>
    <property type="match status" value="1"/>
</dbReference>
<evidence type="ECO:0000313" key="2">
    <source>
        <dbReference type="EMBL" id="VEU59225.1"/>
    </source>
</evidence>
<accession>A0A449A4Q3</accession>
<evidence type="ECO:0000259" key="1">
    <source>
        <dbReference type="Pfam" id="PF13304"/>
    </source>
</evidence>
<dbReference type="Pfam" id="PF13304">
    <property type="entry name" value="AAA_21"/>
    <property type="match status" value="1"/>
</dbReference>
<proteinExistence type="predicted"/>
<dbReference type="EMBL" id="LR214951">
    <property type="protein sequence ID" value="VEU59225.1"/>
    <property type="molecule type" value="Genomic_DNA"/>
</dbReference>
<dbReference type="RefSeq" id="WP_129719628.1">
    <property type="nucleotide sequence ID" value="NZ_LR214951.1"/>
</dbReference>
<reference evidence="2 3" key="1">
    <citation type="submission" date="2019-01" db="EMBL/GenBank/DDBJ databases">
        <authorList>
            <consortium name="Pathogen Informatics"/>
        </authorList>
    </citation>
    <scope>NUCLEOTIDE SEQUENCE [LARGE SCALE GENOMIC DNA]</scope>
    <source>
        <strain evidence="2 3">NCTC10166</strain>
    </source>
</reference>
<dbReference type="GO" id="GO:0005524">
    <property type="term" value="F:ATP binding"/>
    <property type="evidence" value="ECO:0007669"/>
    <property type="project" value="InterPro"/>
</dbReference>
<name>A0A449A4Q3_9BACT</name>
<gene>
    <name evidence="2" type="ORF">NCTC10166_00184</name>
</gene>
<dbReference type="InterPro" id="IPR027417">
    <property type="entry name" value="P-loop_NTPase"/>
</dbReference>
<sequence>MFLLSKKINQKVILIDEFDKSFHFELSKALIDIFHKSSKENQFIFSSHNLNLMNHNLRDDQIWLTEKNDIGTSELFLIVDFDNLKTFKKKDNITSQYLNGIFGAYHIINNAQNKEGLKYLEKNKDEKNTK</sequence>
<dbReference type="OrthoDB" id="9809324at2"/>
<dbReference type="AlphaFoldDB" id="A0A449A4Q3"/>
<dbReference type="Proteomes" id="UP000289440">
    <property type="component" value="Chromosome"/>
</dbReference>
<evidence type="ECO:0000313" key="3">
    <source>
        <dbReference type="Proteomes" id="UP000289440"/>
    </source>
</evidence>
<keyword evidence="3" id="KW-1185">Reference proteome</keyword>
<organism evidence="2 3">
    <name type="scientific">Mesomycoplasma neurolyticum</name>
    <dbReference type="NCBI Taxonomy" id="2120"/>
    <lineage>
        <taxon>Bacteria</taxon>
        <taxon>Bacillati</taxon>
        <taxon>Mycoplasmatota</taxon>
        <taxon>Mycoplasmoidales</taxon>
        <taxon>Metamycoplasmataceae</taxon>
        <taxon>Mesomycoplasma</taxon>
    </lineage>
</organism>
<dbReference type="KEGG" id="mnu:NCTC10166_00184"/>
<protein>
    <recommendedName>
        <fullName evidence="1">ATPase AAA-type core domain-containing protein</fullName>
    </recommendedName>
</protein>
<dbReference type="Gene3D" id="3.40.50.300">
    <property type="entry name" value="P-loop containing nucleotide triphosphate hydrolases"/>
    <property type="match status" value="1"/>
</dbReference>